<evidence type="ECO:0000313" key="2">
    <source>
        <dbReference type="EMBL" id="JAE00071.1"/>
    </source>
</evidence>
<reference evidence="2" key="2">
    <citation type="journal article" date="2015" name="Data Brief">
        <title>Shoot transcriptome of the giant reed, Arundo donax.</title>
        <authorList>
            <person name="Barrero R.A."/>
            <person name="Guerrero F.D."/>
            <person name="Moolhuijzen P."/>
            <person name="Goolsby J.A."/>
            <person name="Tidwell J."/>
            <person name="Bellgard S.E."/>
            <person name="Bellgard M.I."/>
        </authorList>
    </citation>
    <scope>NUCLEOTIDE SEQUENCE</scope>
    <source>
        <tissue evidence="2">Shoot tissue taken approximately 20 cm above the soil surface</tissue>
    </source>
</reference>
<dbReference type="EMBL" id="GBRH01197825">
    <property type="protein sequence ID" value="JAE00071.1"/>
    <property type="molecule type" value="Transcribed_RNA"/>
</dbReference>
<protein>
    <submittedName>
        <fullName evidence="2">Uncharacterized protein</fullName>
    </submittedName>
</protein>
<feature type="region of interest" description="Disordered" evidence="1">
    <location>
        <begin position="1"/>
        <end position="30"/>
    </location>
</feature>
<evidence type="ECO:0000256" key="1">
    <source>
        <dbReference type="SAM" id="MobiDB-lite"/>
    </source>
</evidence>
<accession>A0A0A9EQD1</accession>
<organism evidence="2">
    <name type="scientific">Arundo donax</name>
    <name type="common">Giant reed</name>
    <name type="synonym">Donax arundinaceus</name>
    <dbReference type="NCBI Taxonomy" id="35708"/>
    <lineage>
        <taxon>Eukaryota</taxon>
        <taxon>Viridiplantae</taxon>
        <taxon>Streptophyta</taxon>
        <taxon>Embryophyta</taxon>
        <taxon>Tracheophyta</taxon>
        <taxon>Spermatophyta</taxon>
        <taxon>Magnoliopsida</taxon>
        <taxon>Liliopsida</taxon>
        <taxon>Poales</taxon>
        <taxon>Poaceae</taxon>
        <taxon>PACMAD clade</taxon>
        <taxon>Arundinoideae</taxon>
        <taxon>Arundineae</taxon>
        <taxon>Arundo</taxon>
    </lineage>
</organism>
<feature type="compositionally biased region" description="Polar residues" evidence="1">
    <location>
        <begin position="1"/>
        <end position="11"/>
    </location>
</feature>
<dbReference type="AlphaFoldDB" id="A0A0A9EQD1"/>
<name>A0A0A9EQD1_ARUDO</name>
<proteinExistence type="predicted"/>
<reference evidence="2" key="1">
    <citation type="submission" date="2014-09" db="EMBL/GenBank/DDBJ databases">
        <authorList>
            <person name="Magalhaes I.L.F."/>
            <person name="Oliveira U."/>
            <person name="Santos F.R."/>
            <person name="Vidigal T.H.D.A."/>
            <person name="Brescovit A.D."/>
            <person name="Santos A.J."/>
        </authorList>
    </citation>
    <scope>NUCLEOTIDE SEQUENCE</scope>
    <source>
        <tissue evidence="2">Shoot tissue taken approximately 20 cm above the soil surface</tissue>
    </source>
</reference>
<sequence length="30" mass="3326">MTISLTGGSRTRSQRWRRCGSATASRRQAS</sequence>